<evidence type="ECO:0000313" key="1">
    <source>
        <dbReference type="EMBL" id="KJU87396.1"/>
    </source>
</evidence>
<evidence type="ECO:0000313" key="2">
    <source>
        <dbReference type="Proteomes" id="UP000033423"/>
    </source>
</evidence>
<sequence length="226" mass="26157">MNDNTYQEKEITMPKLDEEGYTAIEKTLCTLSEQLAQSQRDISDLKGKYVQLHEMIQGRTQAATVEVPTVEPPYLFEEDYCGFNIIYYDRKYYAIDRDIGAVDFTKDDLNVLIGQFQCFMSRSSTEVKGLVERYTTLKRNMQERDSLIIALKKELADIDVARNNSLSERDLTIEQQQKVISEREATINSLRATVSERNQLIENLQKDATEKYLMIVEQQKALAQKV</sequence>
<proteinExistence type="predicted"/>
<dbReference type="Proteomes" id="UP000033423">
    <property type="component" value="Unassembled WGS sequence"/>
</dbReference>
<dbReference type="AlphaFoldDB" id="A0A0F3GZR2"/>
<reference evidence="1 2" key="1">
    <citation type="submission" date="2015-02" db="EMBL/GenBank/DDBJ databases">
        <title>Single-cell genomics of uncultivated deep-branching MTB reveals a conserved set of magnetosome genes.</title>
        <authorList>
            <person name="Kolinko S."/>
            <person name="Richter M."/>
            <person name="Glockner F.O."/>
            <person name="Brachmann A."/>
            <person name="Schuler D."/>
        </authorList>
    </citation>
    <scope>NUCLEOTIDE SEQUENCE [LARGE SCALE GENOMIC DNA]</scope>
    <source>
        <strain evidence="1">TM-1</strain>
    </source>
</reference>
<keyword evidence="2" id="KW-1185">Reference proteome</keyword>
<comment type="caution">
    <text evidence="1">The sequence shown here is derived from an EMBL/GenBank/DDBJ whole genome shotgun (WGS) entry which is preliminary data.</text>
</comment>
<accession>A0A0F3GZR2</accession>
<dbReference type="EMBL" id="LACI01000190">
    <property type="protein sequence ID" value="KJU87396.1"/>
    <property type="molecule type" value="Genomic_DNA"/>
</dbReference>
<protein>
    <submittedName>
        <fullName evidence="1">Uncharacterized protein</fullName>
    </submittedName>
</protein>
<name>A0A0F3GZR2_9BACT</name>
<gene>
    <name evidence="1" type="ORF">MBAV_000404</name>
</gene>
<organism evidence="1 2">
    <name type="scientific">Candidatus Magnetobacterium bavaricum</name>
    <dbReference type="NCBI Taxonomy" id="29290"/>
    <lineage>
        <taxon>Bacteria</taxon>
        <taxon>Pseudomonadati</taxon>
        <taxon>Nitrospirota</taxon>
        <taxon>Thermodesulfovibrionia</taxon>
        <taxon>Thermodesulfovibrionales</taxon>
        <taxon>Candidatus Magnetobacteriaceae</taxon>
        <taxon>Candidatus Magnetobacterium</taxon>
    </lineage>
</organism>